<feature type="compositionally biased region" description="Basic and acidic residues" evidence="8">
    <location>
        <begin position="990"/>
        <end position="1000"/>
    </location>
</feature>
<feature type="compositionally biased region" description="Basic and acidic residues" evidence="8">
    <location>
        <begin position="1664"/>
        <end position="1678"/>
    </location>
</feature>
<evidence type="ECO:0000313" key="10">
    <source>
        <dbReference type="Proteomes" id="UP000002494"/>
    </source>
</evidence>
<dbReference type="InterPro" id="IPR027324">
    <property type="entry name" value="MAP2/MAP4/Tau"/>
</dbReference>
<evidence type="ECO:0000256" key="3">
    <source>
        <dbReference type="ARBA" id="ARBA00022553"/>
    </source>
</evidence>
<feature type="compositionally biased region" description="Low complexity" evidence="8">
    <location>
        <begin position="2155"/>
        <end position="2181"/>
    </location>
</feature>
<dbReference type="PROSITE" id="PS51491">
    <property type="entry name" value="TAU_MAP_2"/>
    <property type="match status" value="4"/>
</dbReference>
<feature type="compositionally biased region" description="Basic and acidic residues" evidence="8">
    <location>
        <begin position="1567"/>
        <end position="1585"/>
    </location>
</feature>
<feature type="compositionally biased region" description="Basic residues" evidence="8">
    <location>
        <begin position="733"/>
        <end position="747"/>
    </location>
</feature>
<keyword evidence="5" id="KW-0677">Repeat</keyword>
<feature type="compositionally biased region" description="Low complexity" evidence="8">
    <location>
        <begin position="1805"/>
        <end position="1818"/>
    </location>
</feature>
<feature type="compositionally biased region" description="Basic and acidic residues" evidence="8">
    <location>
        <begin position="1819"/>
        <end position="1836"/>
    </location>
</feature>
<dbReference type="GeneTree" id="ENSGT00940000159742"/>
<feature type="region of interest" description="Disordered" evidence="8">
    <location>
        <begin position="49"/>
        <end position="98"/>
    </location>
</feature>
<evidence type="ECO:0000256" key="2">
    <source>
        <dbReference type="ARBA" id="ARBA00022490"/>
    </source>
</evidence>
<feature type="compositionally biased region" description="Basic and acidic residues" evidence="8">
    <location>
        <begin position="952"/>
        <end position="961"/>
    </location>
</feature>
<feature type="compositionally biased region" description="Low complexity" evidence="8">
    <location>
        <begin position="1923"/>
        <end position="1933"/>
    </location>
</feature>
<feature type="compositionally biased region" description="Polar residues" evidence="8">
    <location>
        <begin position="2192"/>
        <end position="2201"/>
    </location>
</feature>
<feature type="region of interest" description="Disordered" evidence="8">
    <location>
        <begin position="2122"/>
        <end position="2207"/>
    </location>
</feature>
<keyword evidence="4 7" id="KW-0493">Microtubule</keyword>
<reference evidence="9" key="2">
    <citation type="submission" date="2025-08" db="UniProtKB">
        <authorList>
            <consortium name="Ensembl"/>
        </authorList>
    </citation>
    <scope>IDENTIFICATION</scope>
    <source>
        <strain evidence="9">Brown Norway</strain>
    </source>
</reference>
<feature type="region of interest" description="Disordered" evidence="8">
    <location>
        <begin position="503"/>
        <end position="555"/>
    </location>
</feature>
<dbReference type="GO" id="GO:0008017">
    <property type="term" value="F:microtubule binding"/>
    <property type="evidence" value="ECO:0007669"/>
    <property type="project" value="InterPro"/>
</dbReference>
<keyword evidence="12" id="KW-1267">Proteomics identification</keyword>
<feature type="region of interest" description="Disordered" evidence="8">
    <location>
        <begin position="1085"/>
        <end position="1173"/>
    </location>
</feature>
<feature type="region of interest" description="Disordered" evidence="8">
    <location>
        <begin position="1206"/>
        <end position="1302"/>
    </location>
</feature>
<feature type="region of interest" description="Disordered" evidence="8">
    <location>
        <begin position="246"/>
        <end position="276"/>
    </location>
</feature>
<dbReference type="Pfam" id="PF00418">
    <property type="entry name" value="Tubulin-binding"/>
    <property type="match status" value="4"/>
</dbReference>
<gene>
    <name evidence="9 11" type="primary">Map4</name>
</gene>
<accession>A0A8I6ART8</accession>
<keyword evidence="2 7" id="KW-0963">Cytoplasm</keyword>
<dbReference type="Ensembl" id="ENSRNOT00000110699.2">
    <property type="protein sequence ID" value="ENSRNOP00000096077.1"/>
    <property type="gene ID" value="ENSRNOG00000020748.9"/>
</dbReference>
<proteinExistence type="evidence at protein level"/>
<feature type="region of interest" description="Disordered" evidence="8">
    <location>
        <begin position="951"/>
        <end position="1048"/>
    </location>
</feature>
<feature type="compositionally biased region" description="Basic and acidic residues" evidence="8">
    <location>
        <begin position="1381"/>
        <end position="1398"/>
    </location>
</feature>
<keyword evidence="6 7" id="KW-0206">Cytoskeleton</keyword>
<feature type="compositionally biased region" description="Basic and acidic residues" evidence="8">
    <location>
        <begin position="925"/>
        <end position="936"/>
    </location>
</feature>
<dbReference type="PROSITE" id="PS00229">
    <property type="entry name" value="TAU_MAP_1"/>
    <property type="match status" value="3"/>
</dbReference>
<feature type="compositionally biased region" description="Basic and acidic residues" evidence="8">
    <location>
        <begin position="825"/>
        <end position="836"/>
    </location>
</feature>
<keyword evidence="10" id="KW-1185">Reference proteome</keyword>
<reference evidence="9" key="1">
    <citation type="submission" date="2024-01" db="EMBL/GenBank/DDBJ databases">
        <title>GRCr8: a new rat reference genome assembly contstructed from accurate long reads and long range scaffolding.</title>
        <authorList>
            <person name="Doris P.A."/>
            <person name="Kalbfleisch T."/>
            <person name="Li K."/>
            <person name="Howe K."/>
            <person name="Wood J."/>
        </authorList>
    </citation>
    <scope>NUCLEOTIDE SEQUENCE [LARGE SCALE GENOMIC DNA]</scope>
    <source>
        <strain evidence="9">Brown Norway</strain>
    </source>
</reference>
<dbReference type="PANTHER" id="PTHR11501:SF16">
    <property type="entry name" value="MICROTUBULE-ASSOCIATED PROTEIN 4"/>
    <property type="match status" value="1"/>
</dbReference>
<dbReference type="Proteomes" id="UP000002494">
    <property type="component" value="Chromosome 8"/>
</dbReference>
<feature type="compositionally biased region" description="Low complexity" evidence="8">
    <location>
        <begin position="262"/>
        <end position="272"/>
    </location>
</feature>
<feature type="compositionally biased region" description="Basic and acidic residues" evidence="8">
    <location>
        <begin position="53"/>
        <end position="67"/>
    </location>
</feature>
<evidence type="ECO:0000256" key="7">
    <source>
        <dbReference type="RuleBase" id="RU000686"/>
    </source>
</evidence>
<evidence type="ECO:0000256" key="8">
    <source>
        <dbReference type="SAM" id="MobiDB-lite"/>
    </source>
</evidence>
<feature type="compositionally biased region" description="Basic and acidic residues" evidence="8">
    <location>
        <begin position="1889"/>
        <end position="1898"/>
    </location>
</feature>
<feature type="compositionally biased region" description="Basic and acidic residues" evidence="8">
    <location>
        <begin position="1476"/>
        <end position="1492"/>
    </location>
</feature>
<reference evidence="9" key="3">
    <citation type="submission" date="2025-09" db="UniProtKB">
        <authorList>
            <consortium name="Ensembl"/>
        </authorList>
    </citation>
    <scope>IDENTIFICATION</scope>
    <source>
        <strain evidence="9">Brown Norway</strain>
    </source>
</reference>
<feature type="compositionally biased region" description="Polar residues" evidence="8">
    <location>
        <begin position="1753"/>
        <end position="1783"/>
    </location>
</feature>
<evidence type="ECO:0000313" key="9">
    <source>
        <dbReference type="Ensembl" id="ENSRNOP00000096077.1"/>
    </source>
</evidence>
<feature type="compositionally biased region" description="Low complexity" evidence="8">
    <location>
        <begin position="774"/>
        <end position="783"/>
    </location>
</feature>
<evidence type="ECO:0000313" key="11">
    <source>
        <dbReference type="RGD" id="1564359"/>
    </source>
</evidence>
<evidence type="ECO:0000256" key="5">
    <source>
        <dbReference type="ARBA" id="ARBA00022737"/>
    </source>
</evidence>
<evidence type="ECO:0000256" key="6">
    <source>
        <dbReference type="ARBA" id="ARBA00023212"/>
    </source>
</evidence>
<feature type="region of interest" description="Disordered" evidence="8">
    <location>
        <begin position="1664"/>
        <end position="2041"/>
    </location>
</feature>
<organism evidence="9 10">
    <name type="scientific">Rattus norvegicus</name>
    <name type="common">Rat</name>
    <dbReference type="NCBI Taxonomy" id="10116"/>
    <lineage>
        <taxon>Eukaryota</taxon>
        <taxon>Metazoa</taxon>
        <taxon>Chordata</taxon>
        <taxon>Craniata</taxon>
        <taxon>Vertebrata</taxon>
        <taxon>Euteleostomi</taxon>
        <taxon>Mammalia</taxon>
        <taxon>Eutheria</taxon>
        <taxon>Euarchontoglires</taxon>
        <taxon>Glires</taxon>
        <taxon>Rodentia</taxon>
        <taxon>Myomorpha</taxon>
        <taxon>Muroidea</taxon>
        <taxon>Muridae</taxon>
        <taxon>Murinae</taxon>
        <taxon>Rattus</taxon>
    </lineage>
</organism>
<keyword evidence="3" id="KW-0597">Phosphoprotein</keyword>
<feature type="compositionally biased region" description="Polar residues" evidence="8">
    <location>
        <begin position="1099"/>
        <end position="1108"/>
    </location>
</feature>
<feature type="compositionally biased region" description="Polar residues" evidence="8">
    <location>
        <begin position="537"/>
        <end position="547"/>
    </location>
</feature>
<dbReference type="OMA" id="TCKIMEL"/>
<feature type="region of interest" description="Disordered" evidence="8">
    <location>
        <begin position="569"/>
        <end position="938"/>
    </location>
</feature>
<feature type="compositionally biased region" description="Basic and acidic residues" evidence="8">
    <location>
        <begin position="1109"/>
        <end position="1119"/>
    </location>
</feature>
<feature type="compositionally biased region" description="Polar residues" evidence="8">
    <location>
        <begin position="1902"/>
        <end position="1922"/>
    </location>
</feature>
<feature type="region of interest" description="Disordered" evidence="8">
    <location>
        <begin position="327"/>
        <end position="347"/>
    </location>
</feature>
<feature type="compositionally biased region" description="Basic and acidic residues" evidence="8">
    <location>
        <begin position="759"/>
        <end position="773"/>
    </location>
</feature>
<comment type="subcellular location">
    <subcellularLocation>
        <location evidence="1 7">Cytoplasm</location>
        <location evidence="1 7">Cytoskeleton</location>
    </subcellularLocation>
</comment>
<feature type="compositionally biased region" description="Polar residues" evidence="8">
    <location>
        <begin position="910"/>
        <end position="920"/>
    </location>
</feature>
<feature type="compositionally biased region" description="Low complexity" evidence="8">
    <location>
        <begin position="1861"/>
        <end position="1888"/>
    </location>
</feature>
<evidence type="ECO:0000256" key="4">
    <source>
        <dbReference type="ARBA" id="ARBA00022701"/>
    </source>
</evidence>
<evidence type="ECO:0000256" key="1">
    <source>
        <dbReference type="ARBA" id="ARBA00004245"/>
    </source>
</evidence>
<dbReference type="InterPro" id="IPR001084">
    <property type="entry name" value="MAP_tubulin-bd_rpt"/>
</dbReference>
<name>A0A8I6ART8_RAT</name>
<evidence type="ECO:0007829" key="12">
    <source>
        <dbReference type="PeptideAtlas" id="A0A8I6ART8"/>
    </source>
</evidence>
<feature type="compositionally biased region" description="Basic and acidic residues" evidence="8">
    <location>
        <begin position="1535"/>
        <end position="1546"/>
    </location>
</feature>
<dbReference type="GO" id="GO:0005874">
    <property type="term" value="C:microtubule"/>
    <property type="evidence" value="ECO:0007669"/>
    <property type="project" value="UniProtKB-KW"/>
</dbReference>
<protein>
    <recommendedName>
        <fullName evidence="7">Microtubule-associated protein</fullName>
    </recommendedName>
</protein>
<dbReference type="RGD" id="1564359">
    <property type="gene designation" value="Map4"/>
</dbReference>
<feature type="compositionally biased region" description="Polar residues" evidence="8">
    <location>
        <begin position="1230"/>
        <end position="1253"/>
    </location>
</feature>
<sequence length="2207" mass="234035">MADLSLVDALTEPPPEIEGEIKRDFMAALEAEPYDDIVGETVEKTEFIPLLDGDEKSGNSESKRKPCVDTSQVEDIPSSKPTLLANGDHGVEGNNTTGSPTDFLVENVDYEDYQNSQSWPEDASFCFQPQQVLDTNQADPFNVHHDDGLADLLFVSSGPTNASAFIEENNPLEDSYGVLPCDSFAPTAVVSQEWSVGAPDSPHSEPCVSPEVTIETAQPATELSKAVDLESVKEQLPAKALEMMAGQTTDAVPSKESEGSPDTDAAPGPDTDVTLTKDIEESSSPDVISANVTQPFTESDMFLTQEMELLIGTEAAQVKDTMSSVEPDISSAKNTAPPTEEETVPGKDMTFPKEAETALPIEMDLAPPEDVALPKETELELAPAAGTAPLSETEVALAKDEEPSTGIPAAQEMLLSSETEVVLPSDSIMTLTKEVTVPLEAAGPLVSDMTAILETEMTLGGGTATPTETKLGKVKDMAPLPESEVALGKDVVTLPETKVTEFNNVTPLSEEEVASIKDVSPSPETETAKNADLHSGTELTLDNSMTPPSDPALPLETKVATVQIKDKETVQTQEELSEDSQLESVQLEGQSAVPPCTISPEPVKAADQKSTLPVDEGSPLEKLEQKETSGSQPPELCSGFPSSQGKHACRPSDRRSARSKPPRVPPELLEGSSPWKILDPRLGPCPFSELGWVSGSSSCGEHGTQRKVTHAEFLAQRDPGREARDVASMPLVTKKKKKKPKERRRPQARAGGPGDEDNVDGRQDHHPVAHEPQKSGPGPSQPSTVSTEYGCVSREILKQDCAESPRVTSCPEQPPEVMVKAQLKPRVEDDHRDKSPLSENQDNLLQQEEERSPAVLHPKPLVDTGRAVSPSSVKGAPVDSSAHEVSTLRGGCSPLLGQEIMNRVPKPTTEKVQSSLTLPSVANHPLEDGLKEERAGSRATALQVCPNAAGDFRGRRLDTCPEPKQGTSLLASKEPKEQELIQAPGSQCESFKKMTGDGKSRKGRGPGKVRAGSGKSGGKSEVPFLLDSNKEGRAVPLPSEPVSETGVVSIKDPRRGLCLESSKQPGAITDLSEAVLRVAKEVADGGVGGTMQPLIPLESGSSLSQTLDGRTERRAEVKNVDVSNQSKEGKCTWMNHESTSWITEKTKKRGNEGRNKRFKNNYPVQPSRMEGREEIVSPPCIEKQSNDGNVAHKNSVLGQISPKIHTPLFSHTSSTATEEVADTKSKKVESNSVTLGNPAGNETNSVQNSSVTTEPAAKVTDVSPQDPIQGAGFVPLVKSEENTGQTAVVGKPNKRSNDGKYKKVKNSFPEKHILEINTETTNPMKTTGDCRIEGMGYMDENRNITFTSGRAPSGLMSKSAPLEAIESAGCEMLPCPTPQVGKEDNSFPDSSRKSEQDNNFKLFAQDMCSKDGVPGQENPKAPPAAVPSTTSTEGVAGTCTEAQKKFSSLGDHSLKNKGGLADYSANGEGLTPKSHAVGEPESEQHGSSEHPAQHATEPAKGYLLPGVLTESQSLPEEVRVLDSYADSGDLPVSLMKEEKRTEKDSAPVRNPDPLRQKAQKFSLCDNQNKKERDSKGPESLDKKVDITLLPPENEKAKLKETNLSCEVTKLECISMLTTALQSDFSCDSVEGESNVVVTAYKDPQVPEFKGNEVEAPQKITGKSELKVLDERKKEDKSKMAVKGYMRPTKSRGPTPHQPKSASQERERAKLLKASGVSRQEEGKAAVGLTGNDIATPPNKELPPSPEKKAKPLATTQPAKTSTSKAKIQPTSLPKQPAPTTSGGLNKKPMSLASGSVPAAPHKRPAAATATARPSTLPARDLKPKPITETKVAEKRTSPSKPSSAPALRPGPKTTPTISKATSPSTLVSTGSSSRSPSTTLPKRPTTTKTEGKPADVKRMTAKSATADLSRSKTTSASSVKRNTTPTGATPPAGMASTRVKPMSAPCRSSVALSVDKKPTSTKPSSSAPRVSRLATTVSAPDLKSVRSKVGSTENMKHQPGGGRAKVEKKTEAATTAGNPEPNAVTKAASSISSAPKPPAGKVQIVSKKVSYSHIQSKCGSKDNIKHVPGGGNVQIQNKKVDISKVSSKCGSKANIKHKPGGGDVKIESQKLNFKEKAQAKVGSLDNVGHLPAGGTVKTEGGGSEAPPCPGPPAGEEPAIPEAAPDAGAPTSASGLSGHTTLSGGGDQREPQTLDSQIQETSKWLGLA</sequence>
<feature type="region of interest" description="Disordered" evidence="8">
    <location>
        <begin position="382"/>
        <end position="404"/>
    </location>
</feature>
<feature type="region of interest" description="Disordered" evidence="8">
    <location>
        <begin position="1375"/>
        <end position="1587"/>
    </location>
</feature>
<dbReference type="PANTHER" id="PTHR11501">
    <property type="entry name" value="MICROTUBULE-ASSOCIATED PROTEIN"/>
    <property type="match status" value="1"/>
</dbReference>